<evidence type="ECO:0000313" key="3">
    <source>
        <dbReference type="Proteomes" id="UP000176974"/>
    </source>
</evidence>
<sequence>MDSFQTKCPKCFKSKFWKTSGHRLKCRNCHYLFTPKSNRANISNKLLKQIISEFILEHSTNVILERVKISKYKLLKILTLLRMVMSRDVPNVFSGIVEVDETYLGGQMKNRKLKERLKINGIYGNTRGFGTIKQPVFGILCREGRVYAEIVRDVEAKDLQPLIEKQVRKGSTVCSDTWRGYTGIAAKGYVHRLVNHSQKEYSDKKGNHINGLEGFWGYLKRKLAAKGGIRRKRLPLYLGEYVWRYNQRNLSLKEQENLLFKLIIKSS</sequence>
<evidence type="ECO:0000313" key="2">
    <source>
        <dbReference type="EMBL" id="OGZ34882.1"/>
    </source>
</evidence>
<dbReference type="PANTHER" id="PTHR47163">
    <property type="entry name" value="DDE_TNP_IS1595 DOMAIN-CONTAINING PROTEIN"/>
    <property type="match status" value="1"/>
</dbReference>
<comment type="caution">
    <text evidence="2">The sequence shown here is derived from an EMBL/GenBank/DDBJ whole genome shotgun (WGS) entry which is preliminary data.</text>
</comment>
<dbReference type="EMBL" id="MHMY01000024">
    <property type="protein sequence ID" value="OGZ34882.1"/>
    <property type="molecule type" value="Genomic_DNA"/>
</dbReference>
<dbReference type="SMART" id="SM01126">
    <property type="entry name" value="DDE_Tnp_IS1595"/>
    <property type="match status" value="1"/>
</dbReference>
<dbReference type="PANTHER" id="PTHR47163:SF2">
    <property type="entry name" value="SI:DKEY-17M8.2"/>
    <property type="match status" value="1"/>
</dbReference>
<proteinExistence type="predicted"/>
<organism evidence="2 3">
    <name type="scientific">Candidatus Portnoybacteria bacterium RIFCSPHIGHO2_01_FULL_40_12b</name>
    <dbReference type="NCBI Taxonomy" id="1801994"/>
    <lineage>
        <taxon>Bacteria</taxon>
        <taxon>Candidatus Portnoyibacteriota</taxon>
    </lineage>
</organism>
<evidence type="ECO:0000259" key="1">
    <source>
        <dbReference type="SMART" id="SM01126"/>
    </source>
</evidence>
<gene>
    <name evidence="2" type="ORF">A2815_02890</name>
</gene>
<dbReference type="AlphaFoldDB" id="A0A1G2FAR8"/>
<dbReference type="Proteomes" id="UP000176974">
    <property type="component" value="Unassembled WGS sequence"/>
</dbReference>
<accession>A0A1G2FAR8</accession>
<name>A0A1G2FAR8_9BACT</name>
<reference evidence="2 3" key="1">
    <citation type="journal article" date="2016" name="Nat. Commun.">
        <title>Thousands of microbial genomes shed light on interconnected biogeochemical processes in an aquifer system.</title>
        <authorList>
            <person name="Anantharaman K."/>
            <person name="Brown C.T."/>
            <person name="Hug L.A."/>
            <person name="Sharon I."/>
            <person name="Castelle C.J."/>
            <person name="Probst A.J."/>
            <person name="Thomas B.C."/>
            <person name="Singh A."/>
            <person name="Wilkins M.J."/>
            <person name="Karaoz U."/>
            <person name="Brodie E.L."/>
            <person name="Williams K.H."/>
            <person name="Hubbard S.S."/>
            <person name="Banfield J.F."/>
        </authorList>
    </citation>
    <scope>NUCLEOTIDE SEQUENCE [LARGE SCALE GENOMIC DNA]</scope>
</reference>
<dbReference type="Pfam" id="PF12762">
    <property type="entry name" value="DDE_Tnp_IS1595"/>
    <property type="match status" value="1"/>
</dbReference>
<protein>
    <recommendedName>
        <fullName evidence="1">ISXO2-like transposase domain-containing protein</fullName>
    </recommendedName>
</protein>
<dbReference type="InterPro" id="IPR053164">
    <property type="entry name" value="IS1016-like_transposase"/>
</dbReference>
<feature type="domain" description="ISXO2-like transposase" evidence="1">
    <location>
        <begin position="92"/>
        <end position="246"/>
    </location>
</feature>
<dbReference type="InterPro" id="IPR024445">
    <property type="entry name" value="Tnp_ISXO2-like"/>
</dbReference>
<dbReference type="NCBIfam" id="NF033547">
    <property type="entry name" value="transpos_IS1595"/>
    <property type="match status" value="1"/>
</dbReference>